<evidence type="ECO:0000256" key="6">
    <source>
        <dbReference type="ARBA" id="ARBA00023239"/>
    </source>
</evidence>
<dbReference type="InterPro" id="IPR016040">
    <property type="entry name" value="NAD(P)-bd_dom"/>
</dbReference>
<evidence type="ECO:0000256" key="5">
    <source>
        <dbReference type="ARBA" id="ARBA00023027"/>
    </source>
</evidence>
<comment type="caution">
    <text evidence="9">The sequence shown here is derived from an EMBL/GenBank/DDBJ whole genome shotgun (WGS) entry which is preliminary data.</text>
</comment>
<dbReference type="SUPFAM" id="SSF51735">
    <property type="entry name" value="NAD(P)-binding Rossmann-fold domains"/>
    <property type="match status" value="1"/>
</dbReference>
<dbReference type="InterPro" id="IPR036291">
    <property type="entry name" value="NAD(P)-bd_dom_sf"/>
</dbReference>
<feature type="domain" description="NAD(P)-binding" evidence="8">
    <location>
        <begin position="4"/>
        <end position="303"/>
    </location>
</feature>
<comment type="catalytic activity">
    <reaction evidence="1 7">
        <text>dTDP-alpha-D-glucose = dTDP-4-dehydro-6-deoxy-alpha-D-glucose + H2O</text>
        <dbReference type="Rhea" id="RHEA:17221"/>
        <dbReference type="ChEBI" id="CHEBI:15377"/>
        <dbReference type="ChEBI" id="CHEBI:57477"/>
        <dbReference type="ChEBI" id="CHEBI:57649"/>
        <dbReference type="EC" id="4.2.1.46"/>
    </reaction>
</comment>
<proteinExistence type="inferred from homology"/>
<protein>
    <recommendedName>
        <fullName evidence="4 7">dTDP-glucose 4,6-dehydratase</fullName>
        <ecNumber evidence="4 7">4.2.1.46</ecNumber>
    </recommendedName>
</protein>
<dbReference type="AlphaFoldDB" id="A0A1F5KS28"/>
<keyword evidence="6 7" id="KW-0456">Lyase</keyword>
<dbReference type="FunFam" id="3.40.50.720:FF:000304">
    <property type="entry name" value="UDP-glucose 4,6-dehydratase"/>
    <property type="match status" value="1"/>
</dbReference>
<dbReference type="Proteomes" id="UP000178565">
    <property type="component" value="Unassembled WGS sequence"/>
</dbReference>
<dbReference type="InterPro" id="IPR005888">
    <property type="entry name" value="dTDP_Gluc_deHydtase"/>
</dbReference>
<dbReference type="CDD" id="cd05246">
    <property type="entry name" value="dTDP_GD_SDR_e"/>
    <property type="match status" value="1"/>
</dbReference>
<dbReference type="EMBL" id="MFDM01000014">
    <property type="protein sequence ID" value="OGE43726.1"/>
    <property type="molecule type" value="Genomic_DNA"/>
</dbReference>
<evidence type="ECO:0000259" key="8">
    <source>
        <dbReference type="Pfam" id="PF16363"/>
    </source>
</evidence>
<gene>
    <name evidence="9" type="ORF">A3B45_03400</name>
</gene>
<dbReference type="STRING" id="1797785.A3B45_03400"/>
<organism evidence="9 10">
    <name type="scientific">Candidatus Daviesbacteria bacterium RIFCSPLOWO2_01_FULL_39_12</name>
    <dbReference type="NCBI Taxonomy" id="1797785"/>
    <lineage>
        <taxon>Bacteria</taxon>
        <taxon>Candidatus Daviesiibacteriota</taxon>
    </lineage>
</organism>
<evidence type="ECO:0000256" key="3">
    <source>
        <dbReference type="ARBA" id="ARBA00008178"/>
    </source>
</evidence>
<dbReference type="Pfam" id="PF16363">
    <property type="entry name" value="GDP_Man_Dehyd"/>
    <property type="match status" value="1"/>
</dbReference>
<dbReference type="PANTHER" id="PTHR43000">
    <property type="entry name" value="DTDP-D-GLUCOSE 4,6-DEHYDRATASE-RELATED"/>
    <property type="match status" value="1"/>
</dbReference>
<accession>A0A1F5KS28</accession>
<reference evidence="9 10" key="1">
    <citation type="journal article" date="2016" name="Nat. Commun.">
        <title>Thousands of microbial genomes shed light on interconnected biogeochemical processes in an aquifer system.</title>
        <authorList>
            <person name="Anantharaman K."/>
            <person name="Brown C.T."/>
            <person name="Hug L.A."/>
            <person name="Sharon I."/>
            <person name="Castelle C.J."/>
            <person name="Probst A.J."/>
            <person name="Thomas B.C."/>
            <person name="Singh A."/>
            <person name="Wilkins M.J."/>
            <person name="Karaoz U."/>
            <person name="Brodie E.L."/>
            <person name="Williams K.H."/>
            <person name="Hubbard S.S."/>
            <person name="Banfield J.F."/>
        </authorList>
    </citation>
    <scope>NUCLEOTIDE SEQUENCE [LARGE SCALE GENOMIC DNA]</scope>
</reference>
<dbReference type="EC" id="4.2.1.46" evidence="4 7"/>
<name>A0A1F5KS28_9BACT</name>
<comment type="similarity">
    <text evidence="3 7">Belongs to the NAD(P)-dependent epimerase/dehydratase family. dTDP-glucose dehydratase subfamily.</text>
</comment>
<dbReference type="Gene3D" id="3.40.50.720">
    <property type="entry name" value="NAD(P)-binding Rossmann-like Domain"/>
    <property type="match status" value="1"/>
</dbReference>
<evidence type="ECO:0000256" key="1">
    <source>
        <dbReference type="ARBA" id="ARBA00001539"/>
    </source>
</evidence>
<evidence type="ECO:0000313" key="10">
    <source>
        <dbReference type="Proteomes" id="UP000178565"/>
    </source>
</evidence>
<dbReference type="GO" id="GO:0008460">
    <property type="term" value="F:dTDP-glucose 4,6-dehydratase activity"/>
    <property type="evidence" value="ECO:0007669"/>
    <property type="project" value="UniProtKB-EC"/>
</dbReference>
<comment type="cofactor">
    <cofactor evidence="2 7">
        <name>NAD(+)</name>
        <dbReference type="ChEBI" id="CHEBI:57540"/>
    </cofactor>
</comment>
<evidence type="ECO:0000256" key="2">
    <source>
        <dbReference type="ARBA" id="ARBA00001911"/>
    </source>
</evidence>
<evidence type="ECO:0000313" key="9">
    <source>
        <dbReference type="EMBL" id="OGE43726.1"/>
    </source>
</evidence>
<keyword evidence="5" id="KW-0520">NAD</keyword>
<sequence length="333" mass="37673">MKILVTGGAGFIGSNFIHYWLKNHSDDQIINLDALTYAGHLESLKDLESSPNYQFIKGDITSADDVKKAISGVDVVVHFAAESHVDRSVIDPLLFVKTNILGTALLLEAALDAKLKRFHHVSTDEVFGQLGPDDAPFNEATPYSPRTPYAASKAGSDHLVRAYYQTYGLPVTITNCSNNFGPYQDPEKLIPRFITNLVAGQKVPLMGQGENIRDWLYVDDHSRAIETVLQKGKAGETYCVGGEEKSNLEVTKKILQLLGKDESLVEHVEHRLGHDFRYAIDSTKLEQLGWQVEHSFDEWLKKTVEWYKENEWWWKPLKKGRPNVDRSAQKRYE</sequence>
<dbReference type="Gene3D" id="3.90.25.10">
    <property type="entry name" value="UDP-galactose 4-epimerase, domain 1"/>
    <property type="match status" value="1"/>
</dbReference>
<evidence type="ECO:0000256" key="7">
    <source>
        <dbReference type="RuleBase" id="RU004473"/>
    </source>
</evidence>
<evidence type="ECO:0000256" key="4">
    <source>
        <dbReference type="ARBA" id="ARBA00011990"/>
    </source>
</evidence>
<dbReference type="GO" id="GO:0009225">
    <property type="term" value="P:nucleotide-sugar metabolic process"/>
    <property type="evidence" value="ECO:0007669"/>
    <property type="project" value="InterPro"/>
</dbReference>
<dbReference type="NCBIfam" id="TIGR01181">
    <property type="entry name" value="dTDP_gluc_dehyt"/>
    <property type="match status" value="1"/>
</dbReference>